<dbReference type="Pfam" id="PF13302">
    <property type="entry name" value="Acetyltransf_3"/>
    <property type="match status" value="1"/>
</dbReference>
<proteinExistence type="predicted"/>
<dbReference type="PANTHER" id="PTHR43792:SF1">
    <property type="entry name" value="N-ACETYLTRANSFERASE DOMAIN-CONTAINING PROTEIN"/>
    <property type="match status" value="1"/>
</dbReference>
<accession>A0A917LZW0</accession>
<keyword evidence="3" id="KW-1185">Reference proteome</keyword>
<dbReference type="InterPro" id="IPR000182">
    <property type="entry name" value="GNAT_dom"/>
</dbReference>
<dbReference type="AlphaFoldDB" id="A0A917LZW0"/>
<evidence type="ECO:0000259" key="1">
    <source>
        <dbReference type="PROSITE" id="PS51186"/>
    </source>
</evidence>
<name>A0A917LZW0_9BACL</name>
<dbReference type="GO" id="GO:0016747">
    <property type="term" value="F:acyltransferase activity, transferring groups other than amino-acyl groups"/>
    <property type="evidence" value="ECO:0007669"/>
    <property type="project" value="InterPro"/>
</dbReference>
<protein>
    <submittedName>
        <fullName evidence="2">Ribosomal-protein-serine acetyltransferase</fullName>
    </submittedName>
</protein>
<sequence length="180" mass="20687">MVIETERLRLREFITKDSEAIHEYASNPLVVKHMLWGPNSIDETQSYLNTVIEMQEKTPRQGFELAVILKESGQLIGGSGIHIYSPGIGELGYCFQDHHWGRGFASEAASALLSFGFGELKLHRIFATCRPDNIGSAKVMQKIGMRYEGHLREHMWHNKDNRWVDSHQYSILEQDYKQPL</sequence>
<dbReference type="Proteomes" id="UP000600247">
    <property type="component" value="Unassembled WGS sequence"/>
</dbReference>
<dbReference type="RefSeq" id="WP_188889422.1">
    <property type="nucleotide sequence ID" value="NZ_BMHY01000004.1"/>
</dbReference>
<dbReference type="EMBL" id="BMHY01000004">
    <property type="protein sequence ID" value="GGG68230.1"/>
    <property type="molecule type" value="Genomic_DNA"/>
</dbReference>
<evidence type="ECO:0000313" key="3">
    <source>
        <dbReference type="Proteomes" id="UP000600247"/>
    </source>
</evidence>
<dbReference type="PANTHER" id="PTHR43792">
    <property type="entry name" value="GNAT FAMILY, PUTATIVE (AFU_ORTHOLOGUE AFUA_3G00765)-RELATED-RELATED"/>
    <property type="match status" value="1"/>
</dbReference>
<dbReference type="InterPro" id="IPR016181">
    <property type="entry name" value="Acyl_CoA_acyltransferase"/>
</dbReference>
<gene>
    <name evidence="2" type="ORF">GCM10010918_23860</name>
</gene>
<feature type="domain" description="N-acetyltransferase" evidence="1">
    <location>
        <begin position="8"/>
        <end position="175"/>
    </location>
</feature>
<comment type="caution">
    <text evidence="2">The sequence shown here is derived from an EMBL/GenBank/DDBJ whole genome shotgun (WGS) entry which is preliminary data.</text>
</comment>
<dbReference type="InterPro" id="IPR051531">
    <property type="entry name" value="N-acetyltransferase"/>
</dbReference>
<dbReference type="SUPFAM" id="SSF55729">
    <property type="entry name" value="Acyl-CoA N-acyltransferases (Nat)"/>
    <property type="match status" value="1"/>
</dbReference>
<dbReference type="Gene3D" id="3.40.630.30">
    <property type="match status" value="1"/>
</dbReference>
<reference evidence="2 3" key="1">
    <citation type="journal article" date="2014" name="Int. J. Syst. Evol. Microbiol.">
        <title>Complete genome sequence of Corynebacterium casei LMG S-19264T (=DSM 44701T), isolated from a smear-ripened cheese.</title>
        <authorList>
            <consortium name="US DOE Joint Genome Institute (JGI-PGF)"/>
            <person name="Walter F."/>
            <person name="Albersmeier A."/>
            <person name="Kalinowski J."/>
            <person name="Ruckert C."/>
        </authorList>
    </citation>
    <scope>NUCLEOTIDE SEQUENCE [LARGE SCALE GENOMIC DNA]</scope>
    <source>
        <strain evidence="2 3">CGMCC 1.15286</strain>
    </source>
</reference>
<dbReference type="PROSITE" id="PS51186">
    <property type="entry name" value="GNAT"/>
    <property type="match status" value="1"/>
</dbReference>
<evidence type="ECO:0000313" key="2">
    <source>
        <dbReference type="EMBL" id="GGG68230.1"/>
    </source>
</evidence>
<organism evidence="2 3">
    <name type="scientific">Paenibacillus radicis</name>
    <name type="common">ex Gao et al. 2016</name>
    <dbReference type="NCBI Taxonomy" id="1737354"/>
    <lineage>
        <taxon>Bacteria</taxon>
        <taxon>Bacillati</taxon>
        <taxon>Bacillota</taxon>
        <taxon>Bacilli</taxon>
        <taxon>Bacillales</taxon>
        <taxon>Paenibacillaceae</taxon>
        <taxon>Paenibacillus</taxon>
    </lineage>
</organism>